<dbReference type="GeneID" id="106816000"/>
<evidence type="ECO:0000256" key="7">
    <source>
        <dbReference type="ARBA" id="ARBA00022576"/>
    </source>
</evidence>
<protein>
    <recommendedName>
        <fullName evidence="6">Tyrosine aminotransferase</fullName>
        <ecNumber evidence="5">2.6.1.5</ecNumber>
    </recommendedName>
    <alternativeName>
        <fullName evidence="12">L-tyrosine:2-oxoglutarate aminotransferase</fullName>
    </alternativeName>
</protein>
<dbReference type="InterPro" id="IPR004839">
    <property type="entry name" value="Aminotransferase_I/II_large"/>
</dbReference>
<dbReference type="InterPro" id="IPR005958">
    <property type="entry name" value="TyrNic_aminoTrfase"/>
</dbReference>
<dbReference type="RefSeq" id="XP_014676018.1">
    <property type="nucleotide sequence ID" value="XM_014820532.1"/>
</dbReference>
<evidence type="ECO:0000313" key="15">
    <source>
        <dbReference type="Proteomes" id="UP000695022"/>
    </source>
</evidence>
<dbReference type="Gene3D" id="3.40.640.10">
    <property type="entry name" value="Type I PLP-dependent aspartate aminotransferase-like (Major domain)"/>
    <property type="match status" value="1"/>
</dbReference>
<comment type="subunit">
    <text evidence="4">Homodimer.</text>
</comment>
<dbReference type="Proteomes" id="UP000695022">
    <property type="component" value="Unplaced"/>
</dbReference>
<comment type="catalytic activity">
    <reaction evidence="13">
        <text>L-tyrosine + 2-oxoglutarate = 3-(4-hydroxyphenyl)pyruvate + L-glutamate</text>
        <dbReference type="Rhea" id="RHEA:15093"/>
        <dbReference type="ChEBI" id="CHEBI:16810"/>
        <dbReference type="ChEBI" id="CHEBI:29985"/>
        <dbReference type="ChEBI" id="CHEBI:36242"/>
        <dbReference type="ChEBI" id="CHEBI:58315"/>
        <dbReference type="EC" id="2.6.1.5"/>
    </reaction>
</comment>
<keyword evidence="10" id="KW-0663">Pyridoxal phosphate</keyword>
<evidence type="ECO:0000256" key="9">
    <source>
        <dbReference type="ARBA" id="ARBA00022878"/>
    </source>
</evidence>
<evidence type="ECO:0000256" key="1">
    <source>
        <dbReference type="ARBA" id="ARBA00001933"/>
    </source>
</evidence>
<evidence type="ECO:0000256" key="11">
    <source>
        <dbReference type="ARBA" id="ARBA00023232"/>
    </source>
</evidence>
<evidence type="ECO:0000256" key="2">
    <source>
        <dbReference type="ARBA" id="ARBA00005203"/>
    </source>
</evidence>
<dbReference type="NCBIfam" id="TIGR01264">
    <property type="entry name" value="tyr_amTase_E"/>
    <property type="match status" value="1"/>
</dbReference>
<dbReference type="PANTHER" id="PTHR45744">
    <property type="entry name" value="TYROSINE AMINOTRANSFERASE"/>
    <property type="match status" value="1"/>
</dbReference>
<dbReference type="PROSITE" id="PS00105">
    <property type="entry name" value="AA_TRANSFER_CLASS_1"/>
    <property type="match status" value="1"/>
</dbReference>
<evidence type="ECO:0000256" key="4">
    <source>
        <dbReference type="ARBA" id="ARBA00011738"/>
    </source>
</evidence>
<gene>
    <name evidence="16" type="primary">LOC106816000</name>
</gene>
<evidence type="ECO:0000259" key="14">
    <source>
        <dbReference type="Pfam" id="PF00155"/>
    </source>
</evidence>
<keyword evidence="15" id="KW-1185">Reference proteome</keyword>
<keyword evidence="8" id="KW-0808">Transferase</keyword>
<dbReference type="CDD" id="cd00609">
    <property type="entry name" value="AAT_like"/>
    <property type="match status" value="1"/>
</dbReference>
<evidence type="ECO:0000256" key="6">
    <source>
        <dbReference type="ARBA" id="ARBA00015959"/>
    </source>
</evidence>
<evidence type="ECO:0000313" key="16">
    <source>
        <dbReference type="RefSeq" id="XP_014676018.1"/>
    </source>
</evidence>
<dbReference type="Gene3D" id="3.90.1150.10">
    <property type="entry name" value="Aspartate Aminotransferase, domain 1"/>
    <property type="match status" value="1"/>
</dbReference>
<keyword evidence="11" id="KW-0585">Phenylalanine catabolism</keyword>
<evidence type="ECO:0000256" key="3">
    <source>
        <dbReference type="ARBA" id="ARBA00007441"/>
    </source>
</evidence>
<evidence type="ECO:0000256" key="12">
    <source>
        <dbReference type="ARBA" id="ARBA00031696"/>
    </source>
</evidence>
<dbReference type="InterPro" id="IPR015422">
    <property type="entry name" value="PyrdxlP-dep_Trfase_small"/>
</dbReference>
<comment type="similarity">
    <text evidence="3">Belongs to the class-I pyridoxal-phosphate-dependent aminotransferase family.</text>
</comment>
<comment type="cofactor">
    <cofactor evidence="1">
        <name>pyridoxal 5'-phosphate</name>
        <dbReference type="ChEBI" id="CHEBI:597326"/>
    </cofactor>
</comment>
<evidence type="ECO:0000256" key="8">
    <source>
        <dbReference type="ARBA" id="ARBA00022679"/>
    </source>
</evidence>
<dbReference type="InterPro" id="IPR015421">
    <property type="entry name" value="PyrdxlP-dep_Trfase_major"/>
</dbReference>
<reference evidence="16" key="1">
    <citation type="submission" date="2025-08" db="UniProtKB">
        <authorList>
            <consortium name="RefSeq"/>
        </authorList>
    </citation>
    <scope>IDENTIFICATION</scope>
</reference>
<evidence type="ECO:0000256" key="13">
    <source>
        <dbReference type="ARBA" id="ARBA00047798"/>
    </source>
</evidence>
<comment type="pathway">
    <text evidence="2">Amino-acid degradation; L-phenylalanine degradation; acetoacetate and fumarate from L-phenylalanine: step 2/6.</text>
</comment>
<keyword evidence="9" id="KW-0828">Tyrosine catabolism</keyword>
<organism evidence="15 16">
    <name type="scientific">Priapulus caudatus</name>
    <name type="common">Priapulid worm</name>
    <dbReference type="NCBI Taxonomy" id="37621"/>
    <lineage>
        <taxon>Eukaryota</taxon>
        <taxon>Metazoa</taxon>
        <taxon>Ecdysozoa</taxon>
        <taxon>Scalidophora</taxon>
        <taxon>Priapulida</taxon>
        <taxon>Priapulimorpha</taxon>
        <taxon>Priapulimorphida</taxon>
        <taxon>Priapulidae</taxon>
        <taxon>Priapulus</taxon>
    </lineage>
</organism>
<evidence type="ECO:0000256" key="5">
    <source>
        <dbReference type="ARBA" id="ARBA00012749"/>
    </source>
</evidence>
<evidence type="ECO:0000256" key="10">
    <source>
        <dbReference type="ARBA" id="ARBA00022898"/>
    </source>
</evidence>
<dbReference type="InterPro" id="IPR015424">
    <property type="entry name" value="PyrdxlP-dep_Trfase"/>
</dbReference>
<name>A0ABM1EUZ7_PRICU</name>
<accession>A0ABM1EUZ7</accession>
<sequence length="333" mass="37225">MPVEAKDVIMTGGCSHALDLCIQVIANRGQNILVPKPGFSIYKTLANSLGIHCKYYSLLPDKDWQVDLEDLESQIDGLTAAIVVNNPSNPCGSVFTRRHLEEILQVAEDNYVPIIADEIYAHFVFSGHEFYPIASLTTKVPVLSCGGLTKRFLIPGWRMGWITIHDRNDIFKEVRLGLTALTQRILGPNSLVQAAIPKILTQIPQKYFDDTLAILQRNAEIGYNALCNVPGLKPVMPAGAMYMMVGLEMDRFPAFGNDLEFTEKMVEEQSVFCLPTQCFAYSNYFRIVLTVPEEKLVEACERITEFCHNHYTHGDEVNGEASIYGLKDIGSIE</sequence>
<dbReference type="NCBIfam" id="TIGR01265">
    <property type="entry name" value="tyr_nico_aTase"/>
    <property type="match status" value="1"/>
</dbReference>
<feature type="domain" description="Aminotransferase class I/classII large" evidence="14">
    <location>
        <begin position="4"/>
        <end position="303"/>
    </location>
</feature>
<dbReference type="PANTHER" id="PTHR45744:SF2">
    <property type="entry name" value="TYROSINE AMINOTRANSFERASE"/>
    <property type="match status" value="1"/>
</dbReference>
<proteinExistence type="inferred from homology"/>
<dbReference type="EC" id="2.6.1.5" evidence="5"/>
<dbReference type="SUPFAM" id="SSF53383">
    <property type="entry name" value="PLP-dependent transferases"/>
    <property type="match status" value="1"/>
</dbReference>
<dbReference type="Pfam" id="PF00155">
    <property type="entry name" value="Aminotran_1_2"/>
    <property type="match status" value="1"/>
</dbReference>
<keyword evidence="7" id="KW-0032">Aminotransferase</keyword>
<dbReference type="InterPro" id="IPR005957">
    <property type="entry name" value="Tyrosine_aminoTrfase"/>
</dbReference>
<dbReference type="InterPro" id="IPR004838">
    <property type="entry name" value="NHTrfase_class1_PyrdxlP-BS"/>
</dbReference>